<evidence type="ECO:0000313" key="1">
    <source>
        <dbReference type="EMBL" id="KAJ8762859.1"/>
    </source>
</evidence>
<accession>A0AAV8T966</accession>
<evidence type="ECO:0000313" key="2">
    <source>
        <dbReference type="Proteomes" id="UP001159364"/>
    </source>
</evidence>
<sequence length="55" mass="6216">MDGIRVLKAFLLKGDFKWCHLNGRRNHPTLILAAVENRRLTEDGGKKEKLGGRVS</sequence>
<name>A0AAV8T966_9ROSI</name>
<dbReference type="EMBL" id="JAIWQS010000006">
    <property type="protein sequence ID" value="KAJ8762859.1"/>
    <property type="molecule type" value="Genomic_DNA"/>
</dbReference>
<comment type="caution">
    <text evidence="1">The sequence shown here is derived from an EMBL/GenBank/DDBJ whole genome shotgun (WGS) entry which is preliminary data.</text>
</comment>
<proteinExistence type="predicted"/>
<gene>
    <name evidence="1" type="ORF">K2173_022988</name>
</gene>
<organism evidence="1 2">
    <name type="scientific">Erythroxylum novogranatense</name>
    <dbReference type="NCBI Taxonomy" id="1862640"/>
    <lineage>
        <taxon>Eukaryota</taxon>
        <taxon>Viridiplantae</taxon>
        <taxon>Streptophyta</taxon>
        <taxon>Embryophyta</taxon>
        <taxon>Tracheophyta</taxon>
        <taxon>Spermatophyta</taxon>
        <taxon>Magnoliopsida</taxon>
        <taxon>eudicotyledons</taxon>
        <taxon>Gunneridae</taxon>
        <taxon>Pentapetalae</taxon>
        <taxon>rosids</taxon>
        <taxon>fabids</taxon>
        <taxon>Malpighiales</taxon>
        <taxon>Erythroxylaceae</taxon>
        <taxon>Erythroxylum</taxon>
    </lineage>
</organism>
<dbReference type="Proteomes" id="UP001159364">
    <property type="component" value="Linkage Group LG06"/>
</dbReference>
<keyword evidence="2" id="KW-1185">Reference proteome</keyword>
<protein>
    <submittedName>
        <fullName evidence="1">Uncharacterized protein</fullName>
    </submittedName>
</protein>
<dbReference type="AlphaFoldDB" id="A0AAV8T966"/>
<reference evidence="1 2" key="1">
    <citation type="submission" date="2021-09" db="EMBL/GenBank/DDBJ databases">
        <title>Genomic insights and catalytic innovation underlie evolution of tropane alkaloids biosynthesis.</title>
        <authorList>
            <person name="Wang Y.-J."/>
            <person name="Tian T."/>
            <person name="Huang J.-P."/>
            <person name="Huang S.-X."/>
        </authorList>
    </citation>
    <scope>NUCLEOTIDE SEQUENCE [LARGE SCALE GENOMIC DNA]</scope>
    <source>
        <strain evidence="1">KIB-2018</strain>
        <tissue evidence="1">Leaf</tissue>
    </source>
</reference>